<feature type="transmembrane region" description="Helical" evidence="8">
    <location>
        <begin position="418"/>
        <end position="446"/>
    </location>
</feature>
<dbReference type="GO" id="GO:0005886">
    <property type="term" value="C:plasma membrane"/>
    <property type="evidence" value="ECO:0007669"/>
    <property type="project" value="UniProtKB-SubCell"/>
</dbReference>
<accession>A0A226EJZ0</accession>
<feature type="transmembrane region" description="Helical" evidence="8">
    <location>
        <begin position="114"/>
        <end position="135"/>
    </location>
</feature>
<dbReference type="AlphaFoldDB" id="A0A226EJZ0"/>
<keyword evidence="10" id="KW-1185">Reference proteome</keyword>
<dbReference type="OrthoDB" id="5800391at2759"/>
<feature type="transmembrane region" description="Helical" evidence="8">
    <location>
        <begin position="38"/>
        <end position="60"/>
    </location>
</feature>
<feature type="transmembrane region" description="Helical" evidence="8">
    <location>
        <begin position="176"/>
        <end position="195"/>
    </location>
</feature>
<dbReference type="EMBL" id="LNIX01000003">
    <property type="protein sequence ID" value="OXA58015.1"/>
    <property type="molecule type" value="Genomic_DNA"/>
</dbReference>
<evidence type="ECO:0000313" key="10">
    <source>
        <dbReference type="Proteomes" id="UP000198287"/>
    </source>
</evidence>
<evidence type="ECO:0000256" key="1">
    <source>
        <dbReference type="ARBA" id="ARBA00004651"/>
    </source>
</evidence>
<comment type="similarity">
    <text evidence="2">Belongs to the insect chemoreceptor superfamily. Gustatory receptor (GR) family. Gr5a subfamily.</text>
</comment>
<dbReference type="PANTHER" id="PTHR21421:SF29">
    <property type="entry name" value="GUSTATORY RECEPTOR 5A FOR TREHALOSE-RELATED"/>
    <property type="match status" value="1"/>
</dbReference>
<comment type="caution">
    <text evidence="9">The sequence shown here is derived from an EMBL/GenBank/DDBJ whole genome shotgun (WGS) entry which is preliminary data.</text>
</comment>
<evidence type="ECO:0000256" key="2">
    <source>
        <dbReference type="ARBA" id="ARBA00005327"/>
    </source>
</evidence>
<evidence type="ECO:0000256" key="6">
    <source>
        <dbReference type="ARBA" id="ARBA00023136"/>
    </source>
</evidence>
<comment type="subcellular location">
    <subcellularLocation>
        <location evidence="1">Cell membrane</location>
        <topology evidence="1">Multi-pass membrane protein</topology>
    </subcellularLocation>
</comment>
<dbReference type="GO" id="GO:0050916">
    <property type="term" value="P:sensory perception of sweet taste"/>
    <property type="evidence" value="ECO:0007669"/>
    <property type="project" value="UniProtKB-ARBA"/>
</dbReference>
<reference evidence="9 10" key="1">
    <citation type="submission" date="2015-12" db="EMBL/GenBank/DDBJ databases">
        <title>The genome of Folsomia candida.</title>
        <authorList>
            <person name="Faddeeva A."/>
            <person name="Derks M.F."/>
            <person name="Anvar Y."/>
            <person name="Smit S."/>
            <person name="Van Straalen N."/>
            <person name="Roelofs D."/>
        </authorList>
    </citation>
    <scope>NUCLEOTIDE SEQUENCE [LARGE SCALE GENOMIC DNA]</scope>
    <source>
        <strain evidence="9 10">VU population</strain>
        <tissue evidence="9">Whole body</tissue>
    </source>
</reference>
<dbReference type="InterPro" id="IPR009318">
    <property type="entry name" value="Gustatory_rcpt"/>
</dbReference>
<keyword evidence="5 8" id="KW-1133">Transmembrane helix</keyword>
<keyword evidence="4 8" id="KW-0812">Transmembrane</keyword>
<gene>
    <name evidence="9" type="ORF">Fcan01_07333</name>
</gene>
<protein>
    <recommendedName>
        <fullName evidence="11">Gustatory receptor</fullName>
    </recommendedName>
</protein>
<evidence type="ECO:0000256" key="5">
    <source>
        <dbReference type="ARBA" id="ARBA00022989"/>
    </source>
</evidence>
<dbReference type="OMA" id="LCSTICA"/>
<proteinExistence type="inferred from homology"/>
<feature type="transmembrane region" description="Helical" evidence="8">
    <location>
        <begin position="330"/>
        <end position="352"/>
    </location>
</feature>
<keyword evidence="6 8" id="KW-0472">Membrane</keyword>
<name>A0A226EJZ0_FOLCA</name>
<feature type="transmembrane region" description="Helical" evidence="8">
    <location>
        <begin position="240"/>
        <end position="259"/>
    </location>
</feature>
<feature type="transmembrane region" description="Helical" evidence="8">
    <location>
        <begin position="364"/>
        <end position="381"/>
    </location>
</feature>
<evidence type="ECO:0008006" key="11">
    <source>
        <dbReference type="Google" id="ProtNLM"/>
    </source>
</evidence>
<feature type="transmembrane region" description="Helical" evidence="8">
    <location>
        <begin position="81"/>
        <end position="102"/>
    </location>
</feature>
<dbReference type="Pfam" id="PF06151">
    <property type="entry name" value="Trehalose_recp"/>
    <property type="match status" value="1"/>
</dbReference>
<dbReference type="GO" id="GO:0008527">
    <property type="term" value="F:taste receptor activity"/>
    <property type="evidence" value="ECO:0007669"/>
    <property type="project" value="InterPro"/>
</dbReference>
<keyword evidence="7" id="KW-0675">Receptor</keyword>
<evidence type="ECO:0000256" key="3">
    <source>
        <dbReference type="ARBA" id="ARBA00022475"/>
    </source>
</evidence>
<dbReference type="PANTHER" id="PTHR21421">
    <property type="entry name" value="GUSTATORY RECEPTOR"/>
    <property type="match status" value="1"/>
</dbReference>
<dbReference type="Proteomes" id="UP000198287">
    <property type="component" value="Unassembled WGS sequence"/>
</dbReference>
<evidence type="ECO:0000256" key="4">
    <source>
        <dbReference type="ARBA" id="ARBA00022692"/>
    </source>
</evidence>
<sequence length="470" mass="53087">MKQIPATLEMGNLAVPETKIDVPRHRKQVVQEAASSGLVYYLKCFFDLGYLVVLIPFWIGTTTRNGNLAFTFMKTNRLHKSICIAFQTLIVAEFVLVIRLIPKWNELNEKRINILHSGNLIACLLYSLALIYIFWSKKDVFLKIFDQLGEGRSSSGSGSKEEGGNQHFWSTLRVKAFGYGICILGYAGAMTHPVIHHAFIFPEDNTASFYQRMKVQAETCFLMADLNETTQTAVPPGNEGSLYTIVSFIFTVIHIIMIIPSTVLVHMLDLFALLTTICCWRVVNKFLRDCKRLESSLVGLDDAEGLAEVILDKYDNLKAFINNVNNATGLVFLCCIGISLPFYASFTAVLFFEEKIDWFETIHFYVYFITFLIVLTLAANINKKANEFYDWISTSPIALTIHPNQMTLLMMDLYSNRIALSGCGVFSLTFRFFVTILSIIVTYTSIIVQLQISRRDATLLLMGNSTRALG</sequence>
<keyword evidence="3" id="KW-1003">Cell membrane</keyword>
<evidence type="ECO:0000256" key="8">
    <source>
        <dbReference type="SAM" id="Phobius"/>
    </source>
</evidence>
<evidence type="ECO:0000313" key="9">
    <source>
        <dbReference type="EMBL" id="OXA58015.1"/>
    </source>
</evidence>
<organism evidence="9 10">
    <name type="scientific">Folsomia candida</name>
    <name type="common">Springtail</name>
    <dbReference type="NCBI Taxonomy" id="158441"/>
    <lineage>
        <taxon>Eukaryota</taxon>
        <taxon>Metazoa</taxon>
        <taxon>Ecdysozoa</taxon>
        <taxon>Arthropoda</taxon>
        <taxon>Hexapoda</taxon>
        <taxon>Collembola</taxon>
        <taxon>Entomobryomorpha</taxon>
        <taxon>Isotomoidea</taxon>
        <taxon>Isotomidae</taxon>
        <taxon>Proisotominae</taxon>
        <taxon>Folsomia</taxon>
    </lineage>
</organism>
<evidence type="ECO:0000256" key="7">
    <source>
        <dbReference type="ARBA" id="ARBA00023170"/>
    </source>
</evidence>